<dbReference type="Proteomes" id="UP000224660">
    <property type="component" value="Segment"/>
</dbReference>
<gene>
    <name evidence="1" type="ORF">Goe2_c15800</name>
</gene>
<proteinExistence type="predicted"/>
<dbReference type="EMBL" id="KY368639">
    <property type="protein sequence ID" value="APZ82394.1"/>
    <property type="molecule type" value="Genomic_DNA"/>
</dbReference>
<sequence length="197" mass="23651">MSGRKKLTPPTHFDPEYLFKKYELLRKSVYKKFKDKMINQSDREDLMGTIDQIFLQLVSEYNPNRGVDFPYYIKRMLELRTYHHITKYLKRINGETSLYVKNEDGEVLELQDTIADMHAEEIFSRIVDLHSINPYMELGEKHRNLMIGLFIRKKTLQELAQEEGVPLDRLHARLYFLIKKFEKEHQIDTEIFGEDLY</sequence>
<protein>
    <submittedName>
        <fullName evidence="1">RNA polymerase sigma factor</fullName>
    </submittedName>
</protein>
<evidence type="ECO:0000313" key="1">
    <source>
        <dbReference type="EMBL" id="APZ82394.1"/>
    </source>
</evidence>
<accession>A0A217EQR7</accession>
<name>A0A217EQR7_9CAUD</name>
<organism evidence="1 2">
    <name type="scientific">Bacillus phage vB_BsuM-Goe2</name>
    <dbReference type="NCBI Taxonomy" id="1933062"/>
    <lineage>
        <taxon>Viruses</taxon>
        <taxon>Duplodnaviria</taxon>
        <taxon>Heunggongvirae</taxon>
        <taxon>Uroviricota</taxon>
        <taxon>Caudoviricetes</taxon>
        <taxon>Herelleviridae</taxon>
        <taxon>Spounavirinae</taxon>
        <taxon>Okubovirus</taxon>
        <taxon>Okubovirus camphawk</taxon>
    </lineage>
</organism>
<evidence type="ECO:0000313" key="2">
    <source>
        <dbReference type="Proteomes" id="UP000224660"/>
    </source>
</evidence>
<reference evidence="1 2" key="1">
    <citation type="journal article" date="2017" name="Viruses">
        <title>Characterization of Bacillus subtilis Viruses vB_BsuM-Goe2 and vB_BsuM-Goe3.</title>
        <authorList>
            <person name="Willms I.M."/>
            <person name="Hoppert M."/>
            <person name="Hertel R."/>
        </authorList>
    </citation>
    <scope>NUCLEOTIDE SEQUENCE [LARGE SCALE GENOMIC DNA]</scope>
</reference>